<accession>A0ABC8S7J7</accession>
<name>A0ABC8S7J7_9AQUA</name>
<evidence type="ECO:0000256" key="1">
    <source>
        <dbReference type="SAM" id="MobiDB-lite"/>
    </source>
</evidence>
<feature type="region of interest" description="Disordered" evidence="1">
    <location>
        <begin position="1"/>
        <end position="67"/>
    </location>
</feature>
<comment type="caution">
    <text evidence="2">The sequence shown here is derived from an EMBL/GenBank/DDBJ whole genome shotgun (WGS) entry which is preliminary data.</text>
</comment>
<dbReference type="AlphaFoldDB" id="A0ABC8S7J7"/>
<organism evidence="2 3">
    <name type="scientific">Ilex paraguariensis</name>
    <name type="common">yerba mate</name>
    <dbReference type="NCBI Taxonomy" id="185542"/>
    <lineage>
        <taxon>Eukaryota</taxon>
        <taxon>Viridiplantae</taxon>
        <taxon>Streptophyta</taxon>
        <taxon>Embryophyta</taxon>
        <taxon>Tracheophyta</taxon>
        <taxon>Spermatophyta</taxon>
        <taxon>Magnoliopsida</taxon>
        <taxon>eudicotyledons</taxon>
        <taxon>Gunneridae</taxon>
        <taxon>Pentapetalae</taxon>
        <taxon>asterids</taxon>
        <taxon>campanulids</taxon>
        <taxon>Aquifoliales</taxon>
        <taxon>Aquifoliaceae</taxon>
        <taxon>Ilex</taxon>
    </lineage>
</organism>
<evidence type="ECO:0000313" key="2">
    <source>
        <dbReference type="EMBL" id="CAK9153127.1"/>
    </source>
</evidence>
<gene>
    <name evidence="2" type="ORF">ILEXP_LOCUS21375</name>
</gene>
<feature type="non-terminal residue" evidence="2">
    <location>
        <position position="1"/>
    </location>
</feature>
<evidence type="ECO:0000313" key="3">
    <source>
        <dbReference type="Proteomes" id="UP001642360"/>
    </source>
</evidence>
<keyword evidence="3" id="KW-1185">Reference proteome</keyword>
<proteinExistence type="predicted"/>
<feature type="compositionally biased region" description="Basic and acidic residues" evidence="1">
    <location>
        <begin position="24"/>
        <end position="38"/>
    </location>
</feature>
<sequence length="193" mass="21476">ASMESNTEKPLLEKSPSFNNNQPNHHDLDIDQDKDHNTTDPPLSKTSMEVEEAQPDNAETVNKGEEDQINTEIEDSSSLETPNFSQVSVEIDQFTSILSSLKSDESELPEIPEFAEQFVLLVETKIANYDSTNTPLKWSQITEEDLTTFLEAVNRIFKLSTSLCIFSLESKYGSSINYVGGILKRNVILGGGV</sequence>
<dbReference type="Proteomes" id="UP001642360">
    <property type="component" value="Unassembled WGS sequence"/>
</dbReference>
<feature type="compositionally biased region" description="Basic and acidic residues" evidence="1">
    <location>
        <begin position="1"/>
        <end position="12"/>
    </location>
</feature>
<dbReference type="EMBL" id="CAUOFW020002356">
    <property type="protein sequence ID" value="CAK9153127.1"/>
    <property type="molecule type" value="Genomic_DNA"/>
</dbReference>
<reference evidence="2 3" key="1">
    <citation type="submission" date="2024-02" db="EMBL/GenBank/DDBJ databases">
        <authorList>
            <person name="Vignale AGUSTIN F."/>
            <person name="Sosa J E."/>
            <person name="Modenutti C."/>
        </authorList>
    </citation>
    <scope>NUCLEOTIDE SEQUENCE [LARGE SCALE GENOMIC DNA]</scope>
</reference>
<protein>
    <submittedName>
        <fullName evidence="2">Uncharacterized protein</fullName>
    </submittedName>
</protein>